<protein>
    <recommendedName>
        <fullName evidence="6">Septum formation initiator family protein</fullName>
    </recommendedName>
</protein>
<feature type="region of interest" description="Disordered" evidence="2">
    <location>
        <begin position="1"/>
        <end position="26"/>
    </location>
</feature>
<keyword evidence="3" id="KW-0472">Membrane</keyword>
<dbReference type="GO" id="GO:0051301">
    <property type="term" value="P:cell division"/>
    <property type="evidence" value="ECO:0007669"/>
    <property type="project" value="InterPro"/>
</dbReference>
<keyword evidence="1" id="KW-0175">Coiled coil</keyword>
<evidence type="ECO:0008006" key="6">
    <source>
        <dbReference type="Google" id="ProtNLM"/>
    </source>
</evidence>
<evidence type="ECO:0000256" key="1">
    <source>
        <dbReference type="SAM" id="Coils"/>
    </source>
</evidence>
<dbReference type="EMBL" id="NUMG01000023">
    <property type="protein sequence ID" value="PGU00119.1"/>
    <property type="molecule type" value="Genomic_DNA"/>
</dbReference>
<dbReference type="PANTHER" id="PTHR40027">
    <property type="entry name" value="CELL DIVISION PROTEIN DIVIC"/>
    <property type="match status" value="1"/>
</dbReference>
<dbReference type="InterPro" id="IPR039076">
    <property type="entry name" value="DivIC"/>
</dbReference>
<keyword evidence="3" id="KW-1133">Transmembrane helix</keyword>
<dbReference type="RefSeq" id="WP_098882837.1">
    <property type="nucleotide sequence ID" value="NZ_NUMG01000023.1"/>
</dbReference>
<keyword evidence="3" id="KW-0812">Transmembrane</keyword>
<name>A0A2C1LQG3_BACCE</name>
<dbReference type="PANTHER" id="PTHR40027:SF1">
    <property type="entry name" value="CELL DIVISION PROTEIN DIVIC"/>
    <property type="match status" value="1"/>
</dbReference>
<dbReference type="InterPro" id="IPR007060">
    <property type="entry name" value="FtsL/DivIC"/>
</dbReference>
<dbReference type="Pfam" id="PF04977">
    <property type="entry name" value="DivIC"/>
    <property type="match status" value="1"/>
</dbReference>
<dbReference type="AlphaFoldDB" id="A0A2C1LQG3"/>
<sequence>MQPDYTNTTKKINAEQTEHTQPTTHKNKKVVLRFVGTLLFMGTVACFILMHLNQQQKDITEKQKENKKYQTTLQSLQKETGRLDNDRKLLTGSEEEILKYARKLYHFSGLDETIFAIDNDNQK</sequence>
<organism evidence="4 5">
    <name type="scientific">Bacillus cereus</name>
    <dbReference type="NCBI Taxonomy" id="1396"/>
    <lineage>
        <taxon>Bacteria</taxon>
        <taxon>Bacillati</taxon>
        <taxon>Bacillota</taxon>
        <taxon>Bacilli</taxon>
        <taxon>Bacillales</taxon>
        <taxon>Bacillaceae</taxon>
        <taxon>Bacillus</taxon>
        <taxon>Bacillus cereus group</taxon>
    </lineage>
</organism>
<evidence type="ECO:0000313" key="5">
    <source>
        <dbReference type="Proteomes" id="UP000225766"/>
    </source>
</evidence>
<reference evidence="4 5" key="1">
    <citation type="submission" date="2017-09" db="EMBL/GenBank/DDBJ databases">
        <title>Large-scale bioinformatics analysis of Bacillus genomes uncovers conserved roles of natural products in bacterial physiology.</title>
        <authorList>
            <consortium name="Agbiome Team Llc"/>
            <person name="Bleich R.M."/>
            <person name="Grubbs K.J."/>
            <person name="Santa Maria K.C."/>
            <person name="Allen S.E."/>
            <person name="Farag S."/>
            <person name="Shank E.A."/>
            <person name="Bowers A."/>
        </authorList>
    </citation>
    <scope>NUCLEOTIDE SEQUENCE [LARGE SCALE GENOMIC DNA]</scope>
    <source>
        <strain evidence="4 5">AFS040105</strain>
    </source>
</reference>
<accession>A0A2C1LQG3</accession>
<evidence type="ECO:0000256" key="3">
    <source>
        <dbReference type="SAM" id="Phobius"/>
    </source>
</evidence>
<comment type="caution">
    <text evidence="4">The sequence shown here is derived from an EMBL/GenBank/DDBJ whole genome shotgun (WGS) entry which is preliminary data.</text>
</comment>
<feature type="coiled-coil region" evidence="1">
    <location>
        <begin position="52"/>
        <end position="79"/>
    </location>
</feature>
<dbReference type="Proteomes" id="UP000225766">
    <property type="component" value="Unassembled WGS sequence"/>
</dbReference>
<feature type="compositionally biased region" description="Polar residues" evidence="2">
    <location>
        <begin position="1"/>
        <end position="11"/>
    </location>
</feature>
<gene>
    <name evidence="4" type="ORF">COD19_17385</name>
</gene>
<evidence type="ECO:0000313" key="4">
    <source>
        <dbReference type="EMBL" id="PGU00119.1"/>
    </source>
</evidence>
<proteinExistence type="predicted"/>
<feature type="transmembrane region" description="Helical" evidence="3">
    <location>
        <begin position="30"/>
        <end position="52"/>
    </location>
</feature>
<evidence type="ECO:0000256" key="2">
    <source>
        <dbReference type="SAM" id="MobiDB-lite"/>
    </source>
</evidence>